<comment type="subunit">
    <text evidence="4">Binds to mitochondrial small subunit 15S rRNA.</text>
</comment>
<comment type="caution">
    <text evidence="6">The sequence shown here is derived from an EMBL/GenBank/DDBJ whole genome shotgun (WGS) entry which is preliminary data.</text>
</comment>
<feature type="compositionally biased region" description="Basic and acidic residues" evidence="5">
    <location>
        <begin position="568"/>
        <end position="580"/>
    </location>
</feature>
<feature type="region of interest" description="Disordered" evidence="5">
    <location>
        <begin position="340"/>
        <end position="368"/>
    </location>
</feature>
<accession>A0A139IUV1</accession>
<feature type="compositionally biased region" description="Basic and acidic residues" evidence="5">
    <location>
        <begin position="713"/>
        <end position="740"/>
    </location>
</feature>
<dbReference type="PANTHER" id="PTHR47447:SF17">
    <property type="entry name" value="OS12G0638900 PROTEIN"/>
    <property type="match status" value="1"/>
</dbReference>
<comment type="function">
    <text evidence="3">Regulates mitochondrial small subunit maturation by controlling 15S rRNA 5'-end processing. Localizes to the 5' precursor of the 15S rRNA in a position that is subsequently occupied by mS47 in the mature yeast mtSSU. Uses structure and sequence-specific RNA recognition, binding to a single-stranded region of the precursor and specifically recognizing bases -6 to -1. The exchange of Ccm1 for mS47 is coupled to the irreversible removal of precursor rRNA that is accompanied by conformational changes of the mitoribosomal proteins uS5m and mS26. These conformational changes signal completion of 5'-end rRNA processing through protection of the mature 5'-end of the 15S rRNA and stabilization of mS47. The removal of the 5' precursor together with the dissociation of Ccm1 may be catalyzed by the 5'-3' exoribonuclease Pet127. Involved in the specific removal of group I introns in mitochondrial encoded transcripts.</text>
</comment>
<evidence type="ECO:0000256" key="5">
    <source>
        <dbReference type="SAM" id="MobiDB-lite"/>
    </source>
</evidence>
<organism evidence="6 7">
    <name type="scientific">Pseudocercospora musae</name>
    <dbReference type="NCBI Taxonomy" id="113226"/>
    <lineage>
        <taxon>Eukaryota</taxon>
        <taxon>Fungi</taxon>
        <taxon>Dikarya</taxon>
        <taxon>Ascomycota</taxon>
        <taxon>Pezizomycotina</taxon>
        <taxon>Dothideomycetes</taxon>
        <taxon>Dothideomycetidae</taxon>
        <taxon>Mycosphaerellales</taxon>
        <taxon>Mycosphaerellaceae</taxon>
        <taxon>Pseudocercospora</taxon>
    </lineage>
</organism>
<keyword evidence="2" id="KW-0677">Repeat</keyword>
<feature type="compositionally biased region" description="Basic and acidic residues" evidence="5">
    <location>
        <begin position="667"/>
        <end position="703"/>
    </location>
</feature>
<feature type="region of interest" description="Disordered" evidence="5">
    <location>
        <begin position="667"/>
        <end position="740"/>
    </location>
</feature>
<name>A0A139IUV1_9PEZI</name>
<evidence type="ECO:0000256" key="1">
    <source>
        <dbReference type="ARBA" id="ARBA00006192"/>
    </source>
</evidence>
<dbReference type="Gene3D" id="1.25.40.10">
    <property type="entry name" value="Tetratricopeptide repeat domain"/>
    <property type="match status" value="2"/>
</dbReference>
<dbReference type="AlphaFoldDB" id="A0A139IUV1"/>
<evidence type="ECO:0000256" key="2">
    <source>
        <dbReference type="ARBA" id="ARBA00022737"/>
    </source>
</evidence>
<keyword evidence="7" id="KW-1185">Reference proteome</keyword>
<protein>
    <recommendedName>
        <fullName evidence="8">Pentacotripeptide-repeat region of PRORP domain-containing protein</fullName>
    </recommendedName>
</protein>
<evidence type="ECO:0000256" key="3">
    <source>
        <dbReference type="ARBA" id="ARBA00044493"/>
    </source>
</evidence>
<evidence type="ECO:0000313" key="7">
    <source>
        <dbReference type="Proteomes" id="UP000073492"/>
    </source>
</evidence>
<feature type="region of interest" description="Disordered" evidence="5">
    <location>
        <begin position="560"/>
        <end position="580"/>
    </location>
</feature>
<gene>
    <name evidence="6" type="ORF">AC579_963</name>
</gene>
<dbReference type="OrthoDB" id="185373at2759"/>
<dbReference type="STRING" id="113226.A0A139IUV1"/>
<evidence type="ECO:0000313" key="6">
    <source>
        <dbReference type="EMBL" id="KXT18354.1"/>
    </source>
</evidence>
<dbReference type="Pfam" id="PF13041">
    <property type="entry name" value="PPR_2"/>
    <property type="match status" value="1"/>
</dbReference>
<feature type="compositionally biased region" description="Basic and acidic residues" evidence="5">
    <location>
        <begin position="346"/>
        <end position="357"/>
    </location>
</feature>
<evidence type="ECO:0000256" key="4">
    <source>
        <dbReference type="ARBA" id="ARBA00044511"/>
    </source>
</evidence>
<reference evidence="6 7" key="1">
    <citation type="submission" date="2015-07" db="EMBL/GenBank/DDBJ databases">
        <title>Comparative genomics of the Sigatoka disease complex on banana suggests a link between parallel evolutionary changes in Pseudocercospora fijiensis and Pseudocercospora eumusae and increased virulence on the banana host.</title>
        <authorList>
            <person name="Chang T.-C."/>
            <person name="Salvucci A."/>
            <person name="Crous P.W."/>
            <person name="Stergiopoulos I."/>
        </authorList>
    </citation>
    <scope>NUCLEOTIDE SEQUENCE [LARGE SCALE GENOMIC DNA]</scope>
    <source>
        <strain evidence="6 7">CBS 116634</strain>
    </source>
</reference>
<dbReference type="InterPro" id="IPR002885">
    <property type="entry name" value="PPR_rpt"/>
</dbReference>
<dbReference type="Proteomes" id="UP000073492">
    <property type="component" value="Unassembled WGS sequence"/>
</dbReference>
<comment type="similarity">
    <text evidence="1">Belongs to the CCM1 family.</text>
</comment>
<evidence type="ECO:0008006" key="8">
    <source>
        <dbReference type="Google" id="ProtNLM"/>
    </source>
</evidence>
<sequence length="740" mass="84501">MLECRACVLRSIRAITGDAYGSASILQRPPLLTPQLANRAARRRLATAAVGSNAVEQDALSGLEPVAQPTTDIIRSKRGGPIVVSNEKALRKELIHLKDRVKFADHVHYILRDNKPDKALDLCRLASREMQCTVAWNHVIAWNLEHGKVKQAFDIYNEMKKRAQWPDSYTYMRLFQGLMDKPEHVGKAVAIYNSMSSPSSKVKPSVMHTNAVLRVCALALDMDALWGVVANLPEAGPNAADTTTYTTILQSIRHAAMGDEQDPQLMESQRQEAVNEGRRIWQEVIQKWRAGDLLIDEPLVTAMANLLLISRRLQDTDDVLSLVQQTTNLERLIAPVGSPHRKLQHLPRERSGLHPEDDGTDLPAHQDHFVPDPEGFVPSPSASAFKPVTPLVRDSPRPKRSTSLAWVQPGNGILSALFRACRIMRIPKIAYAYWDVITAAPYGLEPDLSNFKEVLRMYRINRAADKAASTVEKAHNEYGVRPTPATYQLAMAVCARDHKNRRIVETGSRIIDDMMEHLEQPDIVTLEQYLSLALATSDGPQIVSALMHLMPVAERMQELAGSKRKYRRDAMHETDLKERRQRVDDKQNAMDLFKDMIRAIDVLKRRELTPEHRREFWTEQRAKLDSFLAKTKWDLKDRKHRNYEIRERTKQKKELYDAVQTARAAVQKDKEVQRLHRKEQETRRSDRERSGVEENLRKLDQKGRPWSGLVRRHTSDDLSKYAEQKRSVRSKPKELQHSSE</sequence>
<dbReference type="EMBL" id="LFZO01000008">
    <property type="protein sequence ID" value="KXT18354.1"/>
    <property type="molecule type" value="Genomic_DNA"/>
</dbReference>
<dbReference type="InterPro" id="IPR011990">
    <property type="entry name" value="TPR-like_helical_dom_sf"/>
</dbReference>
<proteinExistence type="inferred from homology"/>
<dbReference type="PANTHER" id="PTHR47447">
    <property type="entry name" value="OS03G0856100 PROTEIN"/>
    <property type="match status" value="1"/>
</dbReference>